<gene>
    <name evidence="3" type="ORF">GCM10011572_19680</name>
    <name evidence="4" type="ORF">GM672_04520</name>
</gene>
<reference evidence="3" key="1">
    <citation type="journal article" date="2014" name="Int. J. Syst. Evol. Microbiol.">
        <title>Complete genome of a new Firmicutes species belonging to the dominant human colonic microbiota ('Ruminococcus bicirculans') reveals two chromosomes and a selective capacity to utilize plant glucans.</title>
        <authorList>
            <consortium name="NISC Comparative Sequencing Program"/>
            <person name="Wegmann U."/>
            <person name="Louis P."/>
            <person name="Goesmann A."/>
            <person name="Henrissat B."/>
            <person name="Duncan S.H."/>
            <person name="Flint H.J."/>
        </authorList>
    </citation>
    <scope>NUCLEOTIDE SEQUENCE</scope>
    <source>
        <strain evidence="3">CGMCC 1.15931</strain>
    </source>
</reference>
<keyword evidence="2" id="KW-0732">Signal</keyword>
<evidence type="ECO:0000256" key="1">
    <source>
        <dbReference type="SAM" id="Phobius"/>
    </source>
</evidence>
<feature type="transmembrane region" description="Helical" evidence="1">
    <location>
        <begin position="33"/>
        <end position="56"/>
    </location>
</feature>
<evidence type="ECO:0000313" key="4">
    <source>
        <dbReference type="EMBL" id="MTV51995.1"/>
    </source>
</evidence>
<organism evidence="4 5">
    <name type="scientific">Pseudoduganella buxea</name>
    <dbReference type="NCBI Taxonomy" id="1949069"/>
    <lineage>
        <taxon>Bacteria</taxon>
        <taxon>Pseudomonadati</taxon>
        <taxon>Pseudomonadota</taxon>
        <taxon>Betaproteobacteria</taxon>
        <taxon>Burkholderiales</taxon>
        <taxon>Oxalobacteraceae</taxon>
        <taxon>Telluria group</taxon>
        <taxon>Pseudoduganella</taxon>
    </lineage>
</organism>
<dbReference type="AlphaFoldDB" id="A0A6I3STQ1"/>
<keyword evidence="1" id="KW-1133">Transmembrane helix</keyword>
<keyword evidence="6" id="KW-1185">Reference proteome</keyword>
<protein>
    <recommendedName>
        <fullName evidence="7">DUF5666 domain-containing protein</fullName>
    </recommendedName>
</protein>
<proteinExistence type="predicted"/>
<dbReference type="OrthoDB" id="5986644at2"/>
<sequence>MKPSLACALLLASLHFTAVPAQAANLSAGSEGLSYLSGLVVLGSIVTVGGAGSVVVESVKTIGEGIEVVIRNVADGSRATVQFSGKAAHGLSVGTGAALEVVASATGHLLVASGKVLAFIPNELGKVLLHHSEVKV</sequence>
<dbReference type="Proteomes" id="UP000622638">
    <property type="component" value="Unassembled WGS sequence"/>
</dbReference>
<keyword evidence="1" id="KW-0472">Membrane</keyword>
<evidence type="ECO:0000313" key="5">
    <source>
        <dbReference type="Proteomes" id="UP000430634"/>
    </source>
</evidence>
<accession>A0A6I3STQ1</accession>
<comment type="caution">
    <text evidence="4">The sequence shown here is derived from an EMBL/GenBank/DDBJ whole genome shotgun (WGS) entry which is preliminary data.</text>
</comment>
<evidence type="ECO:0000256" key="2">
    <source>
        <dbReference type="SAM" id="SignalP"/>
    </source>
</evidence>
<keyword evidence="1" id="KW-0812">Transmembrane</keyword>
<evidence type="ECO:0000313" key="6">
    <source>
        <dbReference type="Proteomes" id="UP000622638"/>
    </source>
</evidence>
<evidence type="ECO:0008006" key="7">
    <source>
        <dbReference type="Google" id="ProtNLM"/>
    </source>
</evidence>
<name>A0A6I3STQ1_9BURK</name>
<dbReference type="RefSeq" id="WP_155469338.1">
    <property type="nucleotide sequence ID" value="NZ_BMKG01000007.1"/>
</dbReference>
<dbReference type="Proteomes" id="UP000430634">
    <property type="component" value="Unassembled WGS sequence"/>
</dbReference>
<evidence type="ECO:0000313" key="3">
    <source>
        <dbReference type="EMBL" id="GGB97824.1"/>
    </source>
</evidence>
<reference evidence="6" key="2">
    <citation type="journal article" date="2019" name="Int. J. Syst. Evol. Microbiol.">
        <title>The Global Catalogue of Microorganisms (GCM) 10K type strain sequencing project: providing services to taxonomists for standard genome sequencing and annotation.</title>
        <authorList>
            <consortium name="The Broad Institute Genomics Platform"/>
            <consortium name="The Broad Institute Genome Sequencing Center for Infectious Disease"/>
            <person name="Wu L."/>
            <person name="Ma J."/>
        </authorList>
    </citation>
    <scope>NUCLEOTIDE SEQUENCE [LARGE SCALE GENOMIC DNA]</scope>
    <source>
        <strain evidence="6">CGMCC 1.15931</strain>
    </source>
</reference>
<reference evidence="4 5" key="3">
    <citation type="submission" date="2019-11" db="EMBL/GenBank/DDBJ databases">
        <title>Type strains purchased from KCTC, JCM and DSMZ.</title>
        <authorList>
            <person name="Lu H."/>
        </authorList>
    </citation>
    <scope>NUCLEOTIDE SEQUENCE [LARGE SCALE GENOMIC DNA]</scope>
    <source>
        <strain evidence="4 5">KCTC 52429</strain>
    </source>
</reference>
<feature type="chain" id="PRO_5026190253" description="DUF5666 domain-containing protein" evidence="2">
    <location>
        <begin position="24"/>
        <end position="136"/>
    </location>
</feature>
<dbReference type="EMBL" id="BMKG01000007">
    <property type="protein sequence ID" value="GGB97824.1"/>
    <property type="molecule type" value="Genomic_DNA"/>
</dbReference>
<reference evidence="3" key="4">
    <citation type="submission" date="2024-05" db="EMBL/GenBank/DDBJ databases">
        <authorList>
            <person name="Sun Q."/>
            <person name="Zhou Y."/>
        </authorList>
    </citation>
    <scope>NUCLEOTIDE SEQUENCE</scope>
    <source>
        <strain evidence="3">CGMCC 1.15931</strain>
    </source>
</reference>
<dbReference type="EMBL" id="WNKZ01000007">
    <property type="protein sequence ID" value="MTV51995.1"/>
    <property type="molecule type" value="Genomic_DNA"/>
</dbReference>
<feature type="signal peptide" evidence="2">
    <location>
        <begin position="1"/>
        <end position="23"/>
    </location>
</feature>